<dbReference type="SUPFAM" id="SSF48371">
    <property type="entry name" value="ARM repeat"/>
    <property type="match status" value="1"/>
</dbReference>
<evidence type="ECO:0000259" key="10">
    <source>
        <dbReference type="PROSITE" id="PS51192"/>
    </source>
</evidence>
<sequence>MTSRLDRLFILLESGSSAITRRAAAKQIGEVQKLHPHELHNLLNRLIVYIHSNSWETRIAASQAVQSILENVPQWNPKPVEKREMKSNSRSIIKTDEKLSFEMFNLNLIFERGARLMGSEGKEFDFPDENDQITTRELLIKQRAILNEKLGFSSAKNLGINIEEMLTLEDMTPNKIIKTESTQHPQMLNVQDIITNQASPSSSQSMSSREMNRAKRKARQNQGTASGSSLSRTNSICSIKEEPKRKKIKTENNTKIYFNNEPVPDVTGSWSDATEWPLEAFCSKLFMDLFSPRWEIRHGSATALRELMRTHVNGGGKKSYMTEDEQCEAHKSWLEDAVLRLLCVLALDRFGDFVSDQVVAPVRETCAQVMGTILKEMPDDLVMKTVEILQKFVKESDWEVRHGGILGIKYFIVVREDLIATYLPIVIKDVLNGLLDTVDDVSSVSASTLIPIASHLPTLLSHIQVSEIVKMLWDLLLDQDELAAACNNFMGLLAAILSLPNASHWIEMESMDMLIPRLWPFLSHPSSSVRRSTLQTLKKLTDETNNHSLKVLPSPSSSDNSKDSELRLNFGVRYWPSNLVQEAMRYIYQRVLVEHVEDIQCLVEDVWVNIVTKSDLATLLHAACPYVSCWMCLAMQPTRLAFDANLILNAKTQSGKLVGDTTAMPVPKLYLGGTETISQDLREKNVIRARYKACRMLGILSQFLVLPAPNIVYKKTAESPMQCYSKLLLGYLSSRSSLQRIISSMIITFWAEKDPMISAPDQLRERLKTSLTEYIYFDEIATMVTRLLQEASDYLASLKQYKVHLTQFDGINILSLDQIKELCTTATENLKEKYQLKSRVANLLEERRKSLLNSFTQTSSEQTQLSMSTQSALACAATRLKCLPEKLNPIVKPLMESIKREENEILQKMAADSLTCLMSQTVNREPSPNIKIITNLSTLLKSDEDFTPVIMFTEYEIKQFKPNNTDNNNNPYYGIITLQKQLRTKEISNGNIAGSSRGPGRPPALEITITEDTHEFDDHPLKKVNKTQRIGASFAIESICQYFGEFLSQAVPTLWQLMFDVIMKVDLDYIHRVTHNKIVHDEANNLITSLQLIEIASPHFHEKLHFQLFQALSKFCLLIQHPLKAIRHMASRCIATIAAIDIKLVMTHVINDLIPLLSQIENPINREGSIEVITCVVNKLQFKIVPYVVLLIVPILGRMSDQNHSVRLISTSCFATLIQLMPLDGISTNSKEDLSDDLRERKMKDKKFLDYLFRPKSIPDFKVPVPINAELRSYQQSGVNWLWFLNKYKLHGILCDDMGLGKTLQTICILAADHHHRTIENQTKLPSLVICPPTLTGHWVYEVKKFIANHFLSPLQYFGLPIERERLRHQFGNYNLIVASYDIVRKDIDFFQTIHWNYCVLDEGHIIKNGKTKSSKAIKLLSANHRLILSGTPIQNNVLELWSLFDFLMPGFLGSEKQFQIKFSKPILASRDPKSSPKEQEAGALAMESLHRQVLPFLLRRVKEDVLTDLPPKITQDLLCELSPLQERLYEDFSKTHLDSDLRESLENISITSDSVNKKTHVFQALRYLQNVCNHPKLVLKPHHPEYQNIIGDLQKGNTSLDDIEHSAKLPALKQLLLDCGIGTNDDISVNQHRALVFCQLKAMLDIIENDLLKKHLPNVSYLRLDGSIAASMRHEIVANFNNDPSIDVLLLTTQVGGLGLNLTGADTVIFVEHDYNPMKDLQAMDRAHRIGQKKVVNVYRLITRKSLEEKIMGLQKFKLLTANTVVSVSNQSMDTMGTDQLLDLFNLSENEKDSKKHNQNKSKGSIKCMIENLPELWDDNQYDEEFDITQFIEQMKK</sequence>
<proteinExistence type="predicted"/>
<evidence type="ECO:0000256" key="7">
    <source>
        <dbReference type="ARBA" id="ARBA00023125"/>
    </source>
</evidence>
<keyword evidence="4" id="KW-0378">Hydrolase</keyword>
<dbReference type="Gene3D" id="3.40.50.10810">
    <property type="entry name" value="Tandem AAA-ATPase domain"/>
    <property type="match status" value="1"/>
</dbReference>
<dbReference type="GO" id="GO:0003677">
    <property type="term" value="F:DNA binding"/>
    <property type="evidence" value="ECO:0007669"/>
    <property type="project" value="UniProtKB-KW"/>
</dbReference>
<dbReference type="PANTHER" id="PTHR36498:SF1">
    <property type="entry name" value="TATA-BINDING PROTEIN-ASSOCIATED FACTOR 172"/>
    <property type="match status" value="1"/>
</dbReference>
<dbReference type="FunFam" id="3.40.50.300:FF:000428">
    <property type="entry name" value="TATA-binding protein-associated factor 172"/>
    <property type="match status" value="1"/>
</dbReference>
<accession>A0A1J1HY29</accession>
<dbReference type="STRING" id="568069.A0A1J1HY29"/>
<feature type="region of interest" description="Disordered" evidence="9">
    <location>
        <begin position="196"/>
        <end position="243"/>
    </location>
</feature>
<evidence type="ECO:0000256" key="5">
    <source>
        <dbReference type="ARBA" id="ARBA00022806"/>
    </source>
</evidence>
<dbReference type="EMBL" id="CVRI01000036">
    <property type="protein sequence ID" value="CRK93000.1"/>
    <property type="molecule type" value="Genomic_DNA"/>
</dbReference>
<keyword evidence="8" id="KW-0539">Nucleus</keyword>
<dbReference type="Gene3D" id="3.40.50.300">
    <property type="entry name" value="P-loop containing nucleotide triphosphate hydrolases"/>
    <property type="match status" value="1"/>
</dbReference>
<feature type="compositionally biased region" description="Polar residues" evidence="9">
    <location>
        <begin position="220"/>
        <end position="237"/>
    </location>
</feature>
<dbReference type="GO" id="GO:0017025">
    <property type="term" value="F:TBP-class protein binding"/>
    <property type="evidence" value="ECO:0007669"/>
    <property type="project" value="InterPro"/>
</dbReference>
<evidence type="ECO:0000256" key="4">
    <source>
        <dbReference type="ARBA" id="ARBA00022801"/>
    </source>
</evidence>
<organism evidence="12 13">
    <name type="scientific">Clunio marinus</name>
    <dbReference type="NCBI Taxonomy" id="568069"/>
    <lineage>
        <taxon>Eukaryota</taxon>
        <taxon>Metazoa</taxon>
        <taxon>Ecdysozoa</taxon>
        <taxon>Arthropoda</taxon>
        <taxon>Hexapoda</taxon>
        <taxon>Insecta</taxon>
        <taxon>Pterygota</taxon>
        <taxon>Neoptera</taxon>
        <taxon>Endopterygota</taxon>
        <taxon>Diptera</taxon>
        <taxon>Nematocera</taxon>
        <taxon>Chironomoidea</taxon>
        <taxon>Chironomidae</taxon>
        <taxon>Clunio</taxon>
    </lineage>
</organism>
<reference evidence="12 13" key="1">
    <citation type="submission" date="2015-04" db="EMBL/GenBank/DDBJ databases">
        <authorList>
            <person name="Syromyatnikov M.Y."/>
            <person name="Popov V.N."/>
        </authorList>
    </citation>
    <scope>NUCLEOTIDE SEQUENCE [LARGE SCALE GENOMIC DNA]</scope>
</reference>
<dbReference type="InterPro" id="IPR044078">
    <property type="entry name" value="Mot1_ATP-bd"/>
</dbReference>
<dbReference type="InterPro" id="IPR044972">
    <property type="entry name" value="Mot1"/>
</dbReference>
<dbReference type="InterPro" id="IPR016024">
    <property type="entry name" value="ARM-type_fold"/>
</dbReference>
<keyword evidence="5" id="KW-0347">Helicase</keyword>
<dbReference type="CDD" id="cd17999">
    <property type="entry name" value="DEXHc_Mot1"/>
    <property type="match status" value="1"/>
</dbReference>
<dbReference type="SMART" id="SM00487">
    <property type="entry name" value="DEXDc"/>
    <property type="match status" value="1"/>
</dbReference>
<evidence type="ECO:0000256" key="8">
    <source>
        <dbReference type="ARBA" id="ARBA00023242"/>
    </source>
</evidence>
<feature type="compositionally biased region" description="Low complexity" evidence="9">
    <location>
        <begin position="199"/>
        <end position="208"/>
    </location>
</feature>
<keyword evidence="7" id="KW-0238">DNA-binding</keyword>
<dbReference type="InterPro" id="IPR001650">
    <property type="entry name" value="Helicase_C-like"/>
</dbReference>
<dbReference type="SUPFAM" id="SSF52540">
    <property type="entry name" value="P-loop containing nucleoside triphosphate hydrolases"/>
    <property type="match status" value="2"/>
</dbReference>
<evidence type="ECO:0000256" key="3">
    <source>
        <dbReference type="ARBA" id="ARBA00022741"/>
    </source>
</evidence>
<evidence type="ECO:0000313" key="12">
    <source>
        <dbReference type="EMBL" id="CRK93000.1"/>
    </source>
</evidence>
<dbReference type="Proteomes" id="UP000183832">
    <property type="component" value="Unassembled WGS sequence"/>
</dbReference>
<feature type="domain" description="Helicase ATP-binding" evidence="10">
    <location>
        <begin position="1283"/>
        <end position="1451"/>
    </location>
</feature>
<dbReference type="GO" id="GO:0005524">
    <property type="term" value="F:ATP binding"/>
    <property type="evidence" value="ECO:0007669"/>
    <property type="project" value="UniProtKB-KW"/>
</dbReference>
<dbReference type="InterPro" id="IPR022707">
    <property type="entry name" value="Mot1_central_dom"/>
</dbReference>
<dbReference type="GO" id="GO:0005634">
    <property type="term" value="C:nucleus"/>
    <property type="evidence" value="ECO:0007669"/>
    <property type="project" value="UniProtKB-SubCell"/>
</dbReference>
<dbReference type="PROSITE" id="PS51194">
    <property type="entry name" value="HELICASE_CTER"/>
    <property type="match status" value="1"/>
</dbReference>
<dbReference type="CDD" id="cd18793">
    <property type="entry name" value="SF2_C_SNF"/>
    <property type="match status" value="1"/>
</dbReference>
<dbReference type="FunFam" id="3.40.50.10810:FF:000009">
    <property type="entry name" value="B-TFIID TATA-box-binding protein-associated factor 1"/>
    <property type="match status" value="1"/>
</dbReference>
<dbReference type="InterPro" id="IPR014001">
    <property type="entry name" value="Helicase_ATP-bd"/>
</dbReference>
<evidence type="ECO:0000256" key="1">
    <source>
        <dbReference type="ARBA" id="ARBA00004123"/>
    </source>
</evidence>
<keyword evidence="2" id="KW-0677">Repeat</keyword>
<comment type="subcellular location">
    <subcellularLocation>
        <location evidence="1">Nucleus</location>
    </subcellularLocation>
</comment>
<evidence type="ECO:0000256" key="2">
    <source>
        <dbReference type="ARBA" id="ARBA00022737"/>
    </source>
</evidence>
<dbReference type="GO" id="GO:0004386">
    <property type="term" value="F:helicase activity"/>
    <property type="evidence" value="ECO:0007669"/>
    <property type="project" value="UniProtKB-KW"/>
</dbReference>
<dbReference type="PROSITE" id="PS51192">
    <property type="entry name" value="HELICASE_ATP_BIND_1"/>
    <property type="match status" value="1"/>
</dbReference>
<dbReference type="GO" id="GO:0016887">
    <property type="term" value="F:ATP hydrolysis activity"/>
    <property type="evidence" value="ECO:0007669"/>
    <property type="project" value="InterPro"/>
</dbReference>
<dbReference type="Pfam" id="PF00176">
    <property type="entry name" value="SNF2-rel_dom"/>
    <property type="match status" value="1"/>
</dbReference>
<dbReference type="Pfam" id="PF12054">
    <property type="entry name" value="DUF3535"/>
    <property type="match status" value="1"/>
</dbReference>
<name>A0A1J1HY29_9DIPT</name>
<dbReference type="Pfam" id="PF00271">
    <property type="entry name" value="Helicase_C"/>
    <property type="match status" value="1"/>
</dbReference>
<dbReference type="InterPro" id="IPR000330">
    <property type="entry name" value="SNF2_N"/>
</dbReference>
<dbReference type="OrthoDB" id="10252227at2759"/>
<evidence type="ECO:0000256" key="9">
    <source>
        <dbReference type="SAM" id="MobiDB-lite"/>
    </source>
</evidence>
<dbReference type="PANTHER" id="PTHR36498">
    <property type="entry name" value="TATA-BINDING PROTEIN-ASSOCIATED FACTOR 172"/>
    <property type="match status" value="1"/>
</dbReference>
<keyword evidence="6" id="KW-0067">ATP-binding</keyword>
<evidence type="ECO:0000259" key="11">
    <source>
        <dbReference type="PROSITE" id="PS51194"/>
    </source>
</evidence>
<dbReference type="InterPro" id="IPR011989">
    <property type="entry name" value="ARM-like"/>
</dbReference>
<feature type="domain" description="Helicase C-terminal" evidence="11">
    <location>
        <begin position="1624"/>
        <end position="1778"/>
    </location>
</feature>
<gene>
    <name evidence="12" type="ORF">CLUMA_CG006602</name>
</gene>
<protein>
    <submittedName>
        <fullName evidence="12">CLUMA_CG006602, isoform A</fullName>
    </submittedName>
</protein>
<keyword evidence="13" id="KW-1185">Reference proteome</keyword>
<keyword evidence="3" id="KW-0547">Nucleotide-binding</keyword>
<dbReference type="Gene3D" id="1.25.10.10">
    <property type="entry name" value="Leucine-rich Repeat Variant"/>
    <property type="match status" value="2"/>
</dbReference>
<evidence type="ECO:0000256" key="6">
    <source>
        <dbReference type="ARBA" id="ARBA00022840"/>
    </source>
</evidence>
<dbReference type="SMART" id="SM00490">
    <property type="entry name" value="HELICc"/>
    <property type="match status" value="1"/>
</dbReference>
<evidence type="ECO:0000313" key="13">
    <source>
        <dbReference type="Proteomes" id="UP000183832"/>
    </source>
</evidence>
<dbReference type="InterPro" id="IPR027417">
    <property type="entry name" value="P-loop_NTPase"/>
</dbReference>
<dbReference type="InterPro" id="IPR049730">
    <property type="entry name" value="SNF2/RAD54-like_C"/>
</dbReference>
<dbReference type="InterPro" id="IPR038718">
    <property type="entry name" value="SNF2-like_sf"/>
</dbReference>